<accession>A0A2T9YF35</accession>
<evidence type="ECO:0000313" key="2">
    <source>
        <dbReference type="EMBL" id="PVU90950.1"/>
    </source>
</evidence>
<dbReference type="Pfam" id="PF00581">
    <property type="entry name" value="Rhodanese"/>
    <property type="match status" value="1"/>
</dbReference>
<dbReference type="STRING" id="133385.A0A2T9YF35"/>
<dbReference type="CDD" id="cd01518">
    <property type="entry name" value="RHOD_YceA"/>
    <property type="match status" value="1"/>
</dbReference>
<dbReference type="PANTHER" id="PTHR43846">
    <property type="entry name" value="UPF0176 PROTEIN YCEA"/>
    <property type="match status" value="1"/>
</dbReference>
<evidence type="ECO:0000313" key="3">
    <source>
        <dbReference type="Proteomes" id="UP000245383"/>
    </source>
</evidence>
<dbReference type="InterPro" id="IPR036873">
    <property type="entry name" value="Rhodanese-like_dom_sf"/>
</dbReference>
<proteinExistence type="predicted"/>
<dbReference type="InterPro" id="IPR022111">
    <property type="entry name" value="Rhodanese_C"/>
</dbReference>
<dbReference type="SUPFAM" id="SSF52821">
    <property type="entry name" value="Rhodanese/Cell cycle control phosphatase"/>
    <property type="match status" value="1"/>
</dbReference>
<organism evidence="2 3">
    <name type="scientific">Smittium simulii</name>
    <dbReference type="NCBI Taxonomy" id="133385"/>
    <lineage>
        <taxon>Eukaryota</taxon>
        <taxon>Fungi</taxon>
        <taxon>Fungi incertae sedis</taxon>
        <taxon>Zoopagomycota</taxon>
        <taxon>Kickxellomycotina</taxon>
        <taxon>Harpellomycetes</taxon>
        <taxon>Harpellales</taxon>
        <taxon>Legeriomycetaceae</taxon>
        <taxon>Smittium</taxon>
    </lineage>
</organism>
<name>A0A2T9YF35_9FUNG</name>
<evidence type="ECO:0000259" key="1">
    <source>
        <dbReference type="PROSITE" id="PS50206"/>
    </source>
</evidence>
<comment type="caution">
    <text evidence="2">The sequence shown here is derived from an EMBL/GenBank/DDBJ whole genome shotgun (WGS) entry which is preliminary data.</text>
</comment>
<dbReference type="EMBL" id="MBFR01000229">
    <property type="protein sequence ID" value="PVU90950.1"/>
    <property type="molecule type" value="Genomic_DNA"/>
</dbReference>
<sequence length="580" mass="66048">MNLYTPLRSWLRAASCSAFIPKSRQLLPMKLPATQLNALCASFSAQHSFQHSSFSLFQKSFFSSCNISLSSKYPYIFPTNNPNEKSPYPLDIDADLSQLPTKDGYYTASFYCFTPIPSNELELLRLELIKWSIILSEPAFKNITCEKLQFDYLLAQLETTQVNFIRPLQAKLALTGRIYIHDIGINAQISFLGQYRKHIRFLIENNKWLSGRIPPFNYALTHNCAFKKFHVRVRPLVATDSTCNISTLENEPTYLSPEEWHSHLASNNKILIDMRNHYEFLVGKFDGAICPDVDTFREELDFVASKYADQKDKDIYMYCTGGIRCSVAGAILKEEGFKNIKTLKGGVIAYGKWIKDNIATDSSCQSDITLVSAQNIDQKHSSAQIIDQKHSSAQIIDQKHSSAQIIDQKHSSAQNIDQKHPSAQNIDQKHFPPQIKSNENTSECTTHSHRHQTPSLFIGKNFTFDKRLGEPITSHVLANCHQCGTQNDTYTNCSNPRCNLLFIQCDPCRSKYNNTCGNDHCIQVVDLEKIKKEEAIIAASKKSKKAEPINFKLGLPPIYDYKTRVRPDFTFRKLRKTHDT</sequence>
<dbReference type="Pfam" id="PF12368">
    <property type="entry name" value="Rhodanese_C"/>
    <property type="match status" value="1"/>
</dbReference>
<dbReference type="Gene3D" id="3.40.250.10">
    <property type="entry name" value="Rhodanese-like domain"/>
    <property type="match status" value="1"/>
</dbReference>
<dbReference type="Proteomes" id="UP000245383">
    <property type="component" value="Unassembled WGS sequence"/>
</dbReference>
<dbReference type="Gene3D" id="3.30.70.100">
    <property type="match status" value="1"/>
</dbReference>
<dbReference type="InterPro" id="IPR001763">
    <property type="entry name" value="Rhodanese-like_dom"/>
</dbReference>
<dbReference type="AlphaFoldDB" id="A0A2T9YF35"/>
<dbReference type="OrthoDB" id="25002at2759"/>
<protein>
    <recommendedName>
        <fullName evidence="1">Rhodanese domain-containing protein</fullName>
    </recommendedName>
</protein>
<gene>
    <name evidence="2" type="ORF">BB561_004646</name>
</gene>
<reference evidence="2 3" key="1">
    <citation type="journal article" date="2018" name="MBio">
        <title>Comparative Genomics Reveals the Core Gene Toolbox for the Fungus-Insect Symbiosis.</title>
        <authorList>
            <person name="Wang Y."/>
            <person name="Stata M."/>
            <person name="Wang W."/>
            <person name="Stajich J.E."/>
            <person name="White M.M."/>
            <person name="Moncalvo J.M."/>
        </authorList>
    </citation>
    <scope>NUCLEOTIDE SEQUENCE [LARGE SCALE GENOMIC DNA]</scope>
    <source>
        <strain evidence="2 3">SWE-8-4</strain>
    </source>
</reference>
<dbReference type="SMART" id="SM00450">
    <property type="entry name" value="RHOD"/>
    <property type="match status" value="1"/>
</dbReference>
<feature type="domain" description="Rhodanese" evidence="1">
    <location>
        <begin position="265"/>
        <end position="356"/>
    </location>
</feature>
<keyword evidence="3" id="KW-1185">Reference proteome</keyword>
<dbReference type="PROSITE" id="PS50206">
    <property type="entry name" value="RHODANESE_3"/>
    <property type="match status" value="1"/>
</dbReference>
<dbReference type="PANTHER" id="PTHR43846:SF1">
    <property type="entry name" value="TRNA URIDINE(34) HYDROXYLASE"/>
    <property type="match status" value="1"/>
</dbReference>